<sequence>MESSSRICTSPSFNRHSSADRVMQELCTRNGFEDNDILSFSDDDNPTDVVTDIEVNTHNLTKVAMQNMNENQKDDSEENEENEEGEFEFPVVRRDLNLSTDVISDDQISISLRYPVFDRSLLSEADLSFPTTDYKQDPTTATRPSLWKLLRVEGDLPSAPSLEVDDLDGITPGTYCVWKPATVPRGKHKHKKNNSISIGNTSKRWKVRNLLKRSYSDDNYPTGKDSPVVVFLPPISPDRTTNNEKVIKIEKSGKLASAVDGGVASTEKNIPAYKSKAENIHQQSPRLYEKIPVDIDSIEAIESIWWLLLAHDCNFSQLHEVTPFNGGYVSSAGDKGRKISMKGRVMNGTLSFEDVYYVEELNHSLLSVSHNCDKTFSTHFTNKECLILNLGFVIPEKWILMRSSRIKNAYIFNKNSDSFTENTCLFSKALETDCLFWHRRLGHVNLKSLNSLAKGDHVIGLPSKEFSSIEKCIACAKGKHHKRPHQPELFNSISSILQLIHTDLFGPVNVMSIEKKSYCLVITDDYSRFTWVFFLDKKDKTLEILKKFITLIENQKNLEMKVIRTDNGTEFRNQTLVDFCDEKGIARQYSATRTPQQNGVAERRNITLIEAARTMLSELKIPIFFCAEAVNTTCYVQNRALLNKCHQKTPYEIFFNQKPKVSHFKSFGCPCTLLHTKPNHKFDDKSDECYFVGYSADKTVYRVYNKKTQQIVGVGLTKPKDSFYKSDDMDCKVDYVLCDPKLLSVDQPGMYQKAQPISEFLPQDMEISQSALPTQQTDQTFSSSHQTFDNPLFSNHIPTEHYVDNDAEESETTLVDNTMSSNDYSC</sequence>
<dbReference type="Pfam" id="PF13976">
    <property type="entry name" value="gag_pre-integrs"/>
    <property type="match status" value="1"/>
</dbReference>
<evidence type="ECO:0000313" key="3">
    <source>
        <dbReference type="EMBL" id="KAD6118983.1"/>
    </source>
</evidence>
<feature type="domain" description="Integrase catalytic" evidence="2">
    <location>
        <begin position="483"/>
        <end position="658"/>
    </location>
</feature>
<dbReference type="InterPro" id="IPR001584">
    <property type="entry name" value="Integrase_cat-core"/>
</dbReference>
<dbReference type="InterPro" id="IPR025724">
    <property type="entry name" value="GAG-pre-integrase_dom"/>
</dbReference>
<dbReference type="GO" id="GO:0003676">
    <property type="term" value="F:nucleic acid binding"/>
    <property type="evidence" value="ECO:0007669"/>
    <property type="project" value="InterPro"/>
</dbReference>
<dbReference type="InterPro" id="IPR057670">
    <property type="entry name" value="SH3_retrovirus"/>
</dbReference>
<dbReference type="Gene3D" id="3.30.420.10">
    <property type="entry name" value="Ribonuclease H-like superfamily/Ribonuclease H"/>
    <property type="match status" value="1"/>
</dbReference>
<dbReference type="Proteomes" id="UP000326396">
    <property type="component" value="Linkage Group LG13"/>
</dbReference>
<dbReference type="OrthoDB" id="1751476at2759"/>
<keyword evidence="4" id="KW-1185">Reference proteome</keyword>
<dbReference type="AlphaFoldDB" id="A0A5N6PAA0"/>
<evidence type="ECO:0000256" key="1">
    <source>
        <dbReference type="SAM" id="MobiDB-lite"/>
    </source>
</evidence>
<dbReference type="PROSITE" id="PS50994">
    <property type="entry name" value="INTEGRASE"/>
    <property type="match status" value="1"/>
</dbReference>
<dbReference type="GO" id="GO:0015074">
    <property type="term" value="P:DNA integration"/>
    <property type="evidence" value="ECO:0007669"/>
    <property type="project" value="InterPro"/>
</dbReference>
<dbReference type="InterPro" id="IPR039537">
    <property type="entry name" value="Retrotran_Ty1/copia-like"/>
</dbReference>
<dbReference type="EMBL" id="SZYD01000005">
    <property type="protein sequence ID" value="KAD6118983.1"/>
    <property type="molecule type" value="Genomic_DNA"/>
</dbReference>
<gene>
    <name evidence="3" type="ORF">E3N88_10254</name>
</gene>
<dbReference type="PANTHER" id="PTHR42648">
    <property type="entry name" value="TRANSPOSASE, PUTATIVE-RELATED"/>
    <property type="match status" value="1"/>
</dbReference>
<feature type="compositionally biased region" description="Polar residues" evidence="1">
    <location>
        <begin position="812"/>
        <end position="826"/>
    </location>
</feature>
<reference evidence="3 4" key="1">
    <citation type="submission" date="2019-05" db="EMBL/GenBank/DDBJ databases">
        <title>Mikania micrantha, genome provides insights into the molecular mechanism of rapid growth.</title>
        <authorList>
            <person name="Liu B."/>
        </authorList>
    </citation>
    <scope>NUCLEOTIDE SEQUENCE [LARGE SCALE GENOMIC DNA]</scope>
    <source>
        <strain evidence="3">NLD-2019</strain>
        <tissue evidence="3">Leaf</tissue>
    </source>
</reference>
<feature type="region of interest" description="Disordered" evidence="1">
    <location>
        <begin position="807"/>
        <end position="826"/>
    </location>
</feature>
<dbReference type="Pfam" id="PF00665">
    <property type="entry name" value="rve"/>
    <property type="match status" value="1"/>
</dbReference>
<dbReference type="InterPro" id="IPR012337">
    <property type="entry name" value="RNaseH-like_sf"/>
</dbReference>
<name>A0A5N6PAA0_9ASTR</name>
<dbReference type="Pfam" id="PF25597">
    <property type="entry name" value="SH3_retrovirus"/>
    <property type="match status" value="1"/>
</dbReference>
<evidence type="ECO:0000259" key="2">
    <source>
        <dbReference type="PROSITE" id="PS50994"/>
    </source>
</evidence>
<proteinExistence type="predicted"/>
<evidence type="ECO:0000313" key="4">
    <source>
        <dbReference type="Proteomes" id="UP000326396"/>
    </source>
</evidence>
<organism evidence="3 4">
    <name type="scientific">Mikania micrantha</name>
    <name type="common">bitter vine</name>
    <dbReference type="NCBI Taxonomy" id="192012"/>
    <lineage>
        <taxon>Eukaryota</taxon>
        <taxon>Viridiplantae</taxon>
        <taxon>Streptophyta</taxon>
        <taxon>Embryophyta</taxon>
        <taxon>Tracheophyta</taxon>
        <taxon>Spermatophyta</taxon>
        <taxon>Magnoliopsida</taxon>
        <taxon>eudicotyledons</taxon>
        <taxon>Gunneridae</taxon>
        <taxon>Pentapetalae</taxon>
        <taxon>asterids</taxon>
        <taxon>campanulids</taxon>
        <taxon>Asterales</taxon>
        <taxon>Asteraceae</taxon>
        <taxon>Asteroideae</taxon>
        <taxon>Heliantheae alliance</taxon>
        <taxon>Eupatorieae</taxon>
        <taxon>Mikania</taxon>
    </lineage>
</organism>
<dbReference type="InterPro" id="IPR012442">
    <property type="entry name" value="DUF1645_plant"/>
</dbReference>
<accession>A0A5N6PAA0</accession>
<protein>
    <recommendedName>
        <fullName evidence="2">Integrase catalytic domain-containing protein</fullName>
    </recommendedName>
</protein>
<dbReference type="SUPFAM" id="SSF53098">
    <property type="entry name" value="Ribonuclease H-like"/>
    <property type="match status" value="1"/>
</dbReference>
<dbReference type="InterPro" id="IPR036397">
    <property type="entry name" value="RNaseH_sf"/>
</dbReference>
<comment type="caution">
    <text evidence="3">The sequence shown here is derived from an EMBL/GenBank/DDBJ whole genome shotgun (WGS) entry which is preliminary data.</text>
</comment>
<dbReference type="PANTHER" id="PTHR42648:SF32">
    <property type="entry name" value="RIBONUCLEASE H-LIKE DOMAIN, GAG-PRE-INTEGRASE DOMAIN PROTEIN-RELATED"/>
    <property type="match status" value="1"/>
</dbReference>
<dbReference type="Pfam" id="PF07816">
    <property type="entry name" value="DUF1645"/>
    <property type="match status" value="1"/>
</dbReference>